<dbReference type="InterPro" id="IPR024937">
    <property type="entry name" value="Domain_X"/>
</dbReference>
<dbReference type="AlphaFoldDB" id="A0AA41SN44"/>
<name>A0AA41SN44_PAPNU</name>
<dbReference type="GO" id="GO:0006397">
    <property type="term" value="P:mRNA processing"/>
    <property type="evidence" value="ECO:0007669"/>
    <property type="project" value="UniProtKB-KW"/>
</dbReference>
<dbReference type="InterPro" id="IPR024942">
    <property type="entry name" value="Maturase_MatK_N"/>
</dbReference>
<dbReference type="PANTHER" id="PTHR34811:SF1">
    <property type="entry name" value="MATURASE K"/>
    <property type="match status" value="1"/>
</dbReference>
<gene>
    <name evidence="9" type="ORF">MKW94_024125</name>
</gene>
<comment type="caution">
    <text evidence="9">The sequence shown here is derived from an EMBL/GenBank/DDBJ whole genome shotgun (WGS) entry which is preliminary data.</text>
</comment>
<comment type="similarity">
    <text evidence="2">Belongs to the intron maturase 2 family. MatK subfamily.</text>
</comment>
<evidence type="ECO:0000256" key="3">
    <source>
        <dbReference type="ARBA" id="ARBA00022640"/>
    </source>
</evidence>
<sequence>MYQQKYFNLIISTNVSKQNKFVAHNPNVYYQMISEGLAVIDKLSHLTHVSDILIPHPVHLEILVQILRSWIQDENQRFFFFLYNSHVYECESILVFLRKQSFHLRSTSFGILLERINFYGKMEHPVVVFSNDFQTFLWLFKDPFMHYVRYQGNLILASKGSPLLMNKWKCNLVNLWQCHFSLWAQPDRIKLNKLSNHSFELLSYLGSVRLNPSVVRSQMIESTFIMDICIKKFDTIVPIISLVGSLAKTKFCNLSHYYSGSSKKKSLYQIKYILRLSCARTLAQFFTEEEQVLPLIFRRASSSRKFYREKIWYLDIFRVNDLANHS</sequence>
<evidence type="ECO:0000259" key="8">
    <source>
        <dbReference type="Pfam" id="PF01824"/>
    </source>
</evidence>
<evidence type="ECO:0000256" key="4">
    <source>
        <dbReference type="ARBA" id="ARBA00022664"/>
    </source>
</evidence>
<protein>
    <recommendedName>
        <fullName evidence="11">Maturase K</fullName>
    </recommendedName>
</protein>
<keyword evidence="5" id="KW-0819">tRNA processing</keyword>
<evidence type="ECO:0000256" key="6">
    <source>
        <dbReference type="ARBA" id="ARBA00022884"/>
    </source>
</evidence>
<dbReference type="InterPro" id="IPR002866">
    <property type="entry name" value="Maturase_MatK"/>
</dbReference>
<evidence type="ECO:0000259" key="7">
    <source>
        <dbReference type="Pfam" id="PF01348"/>
    </source>
</evidence>
<evidence type="ECO:0000256" key="5">
    <source>
        <dbReference type="ARBA" id="ARBA00022694"/>
    </source>
</evidence>
<comment type="subcellular location">
    <subcellularLocation>
        <location evidence="1">Plastid</location>
    </subcellularLocation>
</comment>
<evidence type="ECO:0000313" key="9">
    <source>
        <dbReference type="EMBL" id="MCL7038035.1"/>
    </source>
</evidence>
<accession>A0AA41SN44</accession>
<evidence type="ECO:0008006" key="11">
    <source>
        <dbReference type="Google" id="ProtNLM"/>
    </source>
</evidence>
<dbReference type="GO" id="GO:0003723">
    <property type="term" value="F:RNA binding"/>
    <property type="evidence" value="ECO:0007669"/>
    <property type="project" value="UniProtKB-KW"/>
</dbReference>
<proteinExistence type="inferred from homology"/>
<keyword evidence="6" id="KW-0694">RNA-binding</keyword>
<dbReference type="Proteomes" id="UP001177140">
    <property type="component" value="Unassembled WGS sequence"/>
</dbReference>
<dbReference type="GO" id="GO:0008033">
    <property type="term" value="P:tRNA processing"/>
    <property type="evidence" value="ECO:0007669"/>
    <property type="project" value="UniProtKB-KW"/>
</dbReference>
<keyword evidence="4" id="KW-0507">mRNA processing</keyword>
<keyword evidence="3" id="KW-0934">Plastid</keyword>
<evidence type="ECO:0000256" key="2">
    <source>
        <dbReference type="ARBA" id="ARBA00006621"/>
    </source>
</evidence>
<dbReference type="PANTHER" id="PTHR34811">
    <property type="entry name" value="MATURASE K"/>
    <property type="match status" value="1"/>
</dbReference>
<keyword evidence="10" id="KW-1185">Reference proteome</keyword>
<feature type="domain" description="Domain X" evidence="7">
    <location>
        <begin position="253"/>
        <end position="285"/>
    </location>
</feature>
<dbReference type="EMBL" id="JAJJMA010186016">
    <property type="protein sequence ID" value="MCL7038035.1"/>
    <property type="molecule type" value="Genomic_DNA"/>
</dbReference>
<dbReference type="Pfam" id="PF01824">
    <property type="entry name" value="MatK_N"/>
    <property type="match status" value="1"/>
</dbReference>
<evidence type="ECO:0000256" key="1">
    <source>
        <dbReference type="ARBA" id="ARBA00004474"/>
    </source>
</evidence>
<organism evidence="9 10">
    <name type="scientific">Papaver nudicaule</name>
    <name type="common">Iceland poppy</name>
    <dbReference type="NCBI Taxonomy" id="74823"/>
    <lineage>
        <taxon>Eukaryota</taxon>
        <taxon>Viridiplantae</taxon>
        <taxon>Streptophyta</taxon>
        <taxon>Embryophyta</taxon>
        <taxon>Tracheophyta</taxon>
        <taxon>Spermatophyta</taxon>
        <taxon>Magnoliopsida</taxon>
        <taxon>Ranunculales</taxon>
        <taxon>Papaveraceae</taxon>
        <taxon>Papaveroideae</taxon>
        <taxon>Papaver</taxon>
    </lineage>
</organism>
<reference evidence="9" key="1">
    <citation type="submission" date="2022-03" db="EMBL/GenBank/DDBJ databases">
        <title>A functionally conserved STORR gene fusion in Papaver species that diverged 16.8 million years ago.</title>
        <authorList>
            <person name="Catania T."/>
        </authorList>
    </citation>
    <scope>NUCLEOTIDE SEQUENCE</scope>
    <source>
        <strain evidence="9">S-191538</strain>
    </source>
</reference>
<feature type="domain" description="Maturase MatK N-terminal" evidence="8">
    <location>
        <begin position="73"/>
        <end position="202"/>
    </location>
</feature>
<evidence type="ECO:0000313" key="10">
    <source>
        <dbReference type="Proteomes" id="UP001177140"/>
    </source>
</evidence>
<dbReference type="GO" id="GO:0009507">
    <property type="term" value="C:chloroplast"/>
    <property type="evidence" value="ECO:0007669"/>
    <property type="project" value="InterPro"/>
</dbReference>
<dbReference type="Pfam" id="PF01348">
    <property type="entry name" value="Intron_maturas2"/>
    <property type="match status" value="1"/>
</dbReference>